<reference evidence="2 3" key="1">
    <citation type="submission" date="2024-06" db="EMBL/GenBank/DDBJ databases">
        <title>The Natural Products Discovery Center: Release of the First 8490 Sequenced Strains for Exploring Actinobacteria Biosynthetic Diversity.</title>
        <authorList>
            <person name="Kalkreuter E."/>
            <person name="Kautsar S.A."/>
            <person name="Yang D."/>
            <person name="Bader C.D."/>
            <person name="Teijaro C.N."/>
            <person name="Fluegel L."/>
            <person name="Davis C.M."/>
            <person name="Simpson J.R."/>
            <person name="Lauterbach L."/>
            <person name="Steele A.D."/>
            <person name="Gui C."/>
            <person name="Meng S."/>
            <person name="Li G."/>
            <person name="Viehrig K."/>
            <person name="Ye F."/>
            <person name="Su P."/>
            <person name="Kiefer A.F."/>
            <person name="Nichols A."/>
            <person name="Cepeda A.J."/>
            <person name="Yan W."/>
            <person name="Fan B."/>
            <person name="Jiang Y."/>
            <person name="Adhikari A."/>
            <person name="Zheng C.-J."/>
            <person name="Schuster L."/>
            <person name="Cowan T.M."/>
            <person name="Smanski M.J."/>
            <person name="Chevrette M.G."/>
            <person name="De Carvalho L.P.S."/>
            <person name="Shen B."/>
        </authorList>
    </citation>
    <scope>NUCLEOTIDE SEQUENCE [LARGE SCALE GENOMIC DNA]</scope>
    <source>
        <strain evidence="2 3">NPDC006434</strain>
    </source>
</reference>
<comment type="similarity">
    <text evidence="1">Belongs to the class-IV pyridoxal-phosphate-dependent aminotransferase family.</text>
</comment>
<dbReference type="InterPro" id="IPR050571">
    <property type="entry name" value="Class-IV_PLP-Dep_Aminotrnsfr"/>
</dbReference>
<proteinExistence type="inferred from homology"/>
<keyword evidence="3" id="KW-1185">Reference proteome</keyword>
<dbReference type="Gene3D" id="3.20.10.10">
    <property type="entry name" value="D-amino Acid Aminotransferase, subunit A, domain 2"/>
    <property type="match status" value="1"/>
</dbReference>
<accession>A0ABV2UVQ0</accession>
<dbReference type="Proteomes" id="UP001550210">
    <property type="component" value="Unassembled WGS sequence"/>
</dbReference>
<sequence length="263" mass="29264">MQTEIHASSFSVWHPCAGLVAEENAESLVVADSWLLADGRVRAYEMHWARFTRAVGEFGVEPGAVRPFRAEVTETLPRTGTWFPRVELLAGTQPRLALRVRPAPPLRERARVRVADVPDPRTRPDLKGPDFPLLEPLRRCAQEQGADEAVLLDEHGRAVEGAFSSLLWWQDDVLCTPAEDGRILPGVTRRLLLDRAERLGVTVRHTRATPAELAGREVWITSALHGVRAVTDWGPGLPVPPAPTRVDEWRAHLTDCLAPLPRH</sequence>
<dbReference type="RefSeq" id="WP_355395104.1">
    <property type="nucleotide sequence ID" value="NZ_JBEGHN010000005.1"/>
</dbReference>
<dbReference type="EMBL" id="JBEXPZ010000010">
    <property type="protein sequence ID" value="MET9844850.1"/>
    <property type="molecule type" value="Genomic_DNA"/>
</dbReference>
<evidence type="ECO:0000313" key="2">
    <source>
        <dbReference type="EMBL" id="MET9844850.1"/>
    </source>
</evidence>
<name>A0ABV2UVQ0_9ACTN</name>
<dbReference type="PANTHER" id="PTHR42743">
    <property type="entry name" value="AMINO-ACID AMINOTRANSFERASE"/>
    <property type="match status" value="1"/>
</dbReference>
<evidence type="ECO:0000313" key="3">
    <source>
        <dbReference type="Proteomes" id="UP001550210"/>
    </source>
</evidence>
<dbReference type="Pfam" id="PF01063">
    <property type="entry name" value="Aminotran_4"/>
    <property type="match status" value="1"/>
</dbReference>
<dbReference type="InterPro" id="IPR001544">
    <property type="entry name" value="Aminotrans_IV"/>
</dbReference>
<dbReference type="PANTHER" id="PTHR42743:SF11">
    <property type="entry name" value="AMINODEOXYCHORISMATE LYASE"/>
    <property type="match status" value="1"/>
</dbReference>
<keyword evidence="2" id="KW-0808">Transferase</keyword>
<comment type="caution">
    <text evidence="2">The sequence shown here is derived from an EMBL/GenBank/DDBJ whole genome shotgun (WGS) entry which is preliminary data.</text>
</comment>
<protein>
    <submittedName>
        <fullName evidence="2">Aminotransferase class IV</fullName>
    </submittedName>
</protein>
<organism evidence="2 3">
    <name type="scientific">Streptomyces ossamyceticus</name>
    <dbReference type="NCBI Taxonomy" id="249581"/>
    <lineage>
        <taxon>Bacteria</taxon>
        <taxon>Bacillati</taxon>
        <taxon>Actinomycetota</taxon>
        <taxon>Actinomycetes</taxon>
        <taxon>Kitasatosporales</taxon>
        <taxon>Streptomycetaceae</taxon>
        <taxon>Streptomyces</taxon>
    </lineage>
</organism>
<dbReference type="InterPro" id="IPR036038">
    <property type="entry name" value="Aminotransferase-like"/>
</dbReference>
<gene>
    <name evidence="2" type="ORF">ABZZ21_09750</name>
</gene>
<dbReference type="SUPFAM" id="SSF56752">
    <property type="entry name" value="D-aminoacid aminotransferase-like PLP-dependent enzymes"/>
    <property type="match status" value="1"/>
</dbReference>
<evidence type="ECO:0000256" key="1">
    <source>
        <dbReference type="ARBA" id="ARBA00009320"/>
    </source>
</evidence>
<keyword evidence="2" id="KW-0032">Aminotransferase</keyword>
<dbReference type="InterPro" id="IPR043132">
    <property type="entry name" value="BCAT-like_C"/>
</dbReference>
<dbReference type="GO" id="GO:0008483">
    <property type="term" value="F:transaminase activity"/>
    <property type="evidence" value="ECO:0007669"/>
    <property type="project" value="UniProtKB-KW"/>
</dbReference>